<evidence type="ECO:0000313" key="2">
    <source>
        <dbReference type="EMBL" id="MBW47095.1"/>
    </source>
</evidence>
<name>A0A2M4B233_9DIPT</name>
<accession>A0A2M4B233</accession>
<sequence>MAFSARFSTSLVTFPPAPPWPKLAAAAAAAAAAATAPPPEPSRDGSLKDDDAPSRCFSSVECICASSSISHLDSSGMNAPPSSLDCSSCPSGPSPTFPLPVCWSLSSSSGSKSRFACRSSTESDRFSSSISPSPQEPAPSLSGRIASVLSATAAIPPVPEEVIIMSSFVPGTNPLRSSRSCCCWSPTSCSSDSTERSS</sequence>
<evidence type="ECO:0000256" key="1">
    <source>
        <dbReference type="SAM" id="MobiDB-lite"/>
    </source>
</evidence>
<feature type="compositionally biased region" description="Basic and acidic residues" evidence="1">
    <location>
        <begin position="41"/>
        <end position="53"/>
    </location>
</feature>
<dbReference type="AlphaFoldDB" id="A0A2M4B233"/>
<feature type="region of interest" description="Disordered" evidence="1">
    <location>
        <begin position="28"/>
        <end position="54"/>
    </location>
</feature>
<dbReference type="EMBL" id="GGFK01013774">
    <property type="protein sequence ID" value="MBW47095.1"/>
    <property type="molecule type" value="Transcribed_RNA"/>
</dbReference>
<protein>
    <submittedName>
        <fullName evidence="2">Putative secreted protein</fullName>
    </submittedName>
</protein>
<organism evidence="2">
    <name type="scientific">Anopheles triannulatus</name>
    <dbReference type="NCBI Taxonomy" id="58253"/>
    <lineage>
        <taxon>Eukaryota</taxon>
        <taxon>Metazoa</taxon>
        <taxon>Ecdysozoa</taxon>
        <taxon>Arthropoda</taxon>
        <taxon>Hexapoda</taxon>
        <taxon>Insecta</taxon>
        <taxon>Pterygota</taxon>
        <taxon>Neoptera</taxon>
        <taxon>Endopterygota</taxon>
        <taxon>Diptera</taxon>
        <taxon>Nematocera</taxon>
        <taxon>Culicoidea</taxon>
        <taxon>Culicidae</taxon>
        <taxon>Anophelinae</taxon>
        <taxon>Anopheles</taxon>
    </lineage>
</organism>
<reference evidence="2" key="1">
    <citation type="submission" date="2018-01" db="EMBL/GenBank/DDBJ databases">
        <title>An insight into the sialome of Amazonian anophelines.</title>
        <authorList>
            <person name="Ribeiro J.M."/>
            <person name="Scarpassa V."/>
            <person name="Calvo E."/>
        </authorList>
    </citation>
    <scope>NUCLEOTIDE SEQUENCE</scope>
    <source>
        <tissue evidence="2">Salivary glands</tissue>
    </source>
</reference>
<proteinExistence type="predicted"/>